<feature type="compositionally biased region" description="Basic and acidic residues" evidence="4">
    <location>
        <begin position="1402"/>
        <end position="1434"/>
    </location>
</feature>
<gene>
    <name evidence="5" type="ORF">FSP39_017896</name>
</gene>
<dbReference type="PANTHER" id="PTHR15502">
    <property type="entry name" value="CALCINEURIN-BINDING PROTEIN CABIN 1-RELATED"/>
    <property type="match status" value="1"/>
</dbReference>
<feature type="compositionally biased region" description="Basic and acidic residues" evidence="4">
    <location>
        <begin position="1895"/>
        <end position="1925"/>
    </location>
</feature>
<comment type="caution">
    <text evidence="5">The sequence shown here is derived from an EMBL/GenBank/DDBJ whole genome shotgun (WGS) entry which is preliminary data.</text>
</comment>
<feature type="compositionally biased region" description="Basic and acidic residues" evidence="4">
    <location>
        <begin position="1654"/>
        <end position="1666"/>
    </location>
</feature>
<feature type="compositionally biased region" description="Basic and acidic residues" evidence="4">
    <location>
        <begin position="1330"/>
        <end position="1339"/>
    </location>
</feature>
<dbReference type="EMBL" id="VSWD01000005">
    <property type="protein sequence ID" value="KAK3103259.1"/>
    <property type="molecule type" value="Genomic_DNA"/>
</dbReference>
<dbReference type="GO" id="GO:0031491">
    <property type="term" value="F:nucleosome binding"/>
    <property type="evidence" value="ECO:0007669"/>
    <property type="project" value="TreeGrafter"/>
</dbReference>
<proteinExistence type="predicted"/>
<feature type="compositionally biased region" description="Basic and acidic residues" evidence="4">
    <location>
        <begin position="1779"/>
        <end position="1800"/>
    </location>
</feature>
<feature type="region of interest" description="Disordered" evidence="4">
    <location>
        <begin position="1775"/>
        <end position="1800"/>
    </location>
</feature>
<dbReference type="GO" id="GO:0006325">
    <property type="term" value="P:chromatin organization"/>
    <property type="evidence" value="ECO:0007669"/>
    <property type="project" value="InterPro"/>
</dbReference>
<dbReference type="InterPro" id="IPR011990">
    <property type="entry name" value="TPR-like_helical_dom_sf"/>
</dbReference>
<feature type="repeat" description="TPR" evidence="3">
    <location>
        <begin position="87"/>
        <end position="120"/>
    </location>
</feature>
<comment type="subcellular location">
    <subcellularLocation>
        <location evidence="1">Nucleus</location>
    </subcellularLocation>
</comment>
<feature type="region of interest" description="Disordered" evidence="4">
    <location>
        <begin position="2170"/>
        <end position="2248"/>
    </location>
</feature>
<feature type="compositionally biased region" description="Polar residues" evidence="4">
    <location>
        <begin position="2429"/>
        <end position="2439"/>
    </location>
</feature>
<feature type="region of interest" description="Disordered" evidence="4">
    <location>
        <begin position="1330"/>
        <end position="1378"/>
    </location>
</feature>
<feature type="compositionally biased region" description="Basic and acidic residues" evidence="4">
    <location>
        <begin position="1822"/>
        <end position="1840"/>
    </location>
</feature>
<feature type="region of interest" description="Disordered" evidence="4">
    <location>
        <begin position="1558"/>
        <end position="1681"/>
    </location>
</feature>
<feature type="compositionally biased region" description="Polar residues" evidence="4">
    <location>
        <begin position="2205"/>
        <end position="2240"/>
    </location>
</feature>
<feature type="region of interest" description="Disordered" evidence="4">
    <location>
        <begin position="1501"/>
        <end position="1534"/>
    </location>
</feature>
<dbReference type="SMART" id="SM00028">
    <property type="entry name" value="TPR"/>
    <property type="match status" value="4"/>
</dbReference>
<keyword evidence="6" id="KW-1185">Reference proteome</keyword>
<feature type="compositionally biased region" description="Low complexity" evidence="4">
    <location>
        <begin position="2190"/>
        <end position="2204"/>
    </location>
</feature>
<reference evidence="5" key="1">
    <citation type="submission" date="2019-08" db="EMBL/GenBank/DDBJ databases">
        <title>The improved chromosome-level genome for the pearl oyster Pinctada fucata martensii using PacBio sequencing and Hi-C.</title>
        <authorList>
            <person name="Zheng Z."/>
        </authorList>
    </citation>
    <scope>NUCLEOTIDE SEQUENCE</scope>
    <source>
        <strain evidence="5">ZZ-2019</strain>
        <tissue evidence="5">Adductor muscle</tissue>
    </source>
</reference>
<feature type="compositionally biased region" description="Basic and acidic residues" evidence="4">
    <location>
        <begin position="1519"/>
        <end position="1529"/>
    </location>
</feature>
<evidence type="ECO:0000313" key="6">
    <source>
        <dbReference type="Proteomes" id="UP001186944"/>
    </source>
</evidence>
<evidence type="ECO:0000256" key="2">
    <source>
        <dbReference type="ARBA" id="ARBA00023242"/>
    </source>
</evidence>
<feature type="repeat" description="TPR" evidence="3">
    <location>
        <begin position="121"/>
        <end position="154"/>
    </location>
</feature>
<sequence>IRIAALNDTSSDVDSDDGQAITVGTKEAEESEAYQLYNKALSLQRQDLHKAEDAFEQLLSHAFIREAAKLIENETVGATHPGLQLLYSIYKNLASMALQQGEDETAMEWYIEAVKVDETEVTVWYKIGTIGLKLHNYRLARLGFEQGLQCNPNHWPCLDNVITVLYTINDYYYCLYFIAKALEKDHLYPKGLAFRKQILKEQPSLEQYTMEMFTDCYDNIKDIDVDQEEIDEYVNEALAMREKRRELAREPEHKPYKLPLPVKSFTWRSVGESLLALYNKIKSSNPPMSLSLRVDMSDYATTESATSSMEVQNEIQRQEEKMDVDTDKDKIYRQYREISLPASVVPVDEGSVVSMSNPSTPTTTLSVVDCLFDQGGSGVSDTDSRGRGQKRKRNLLLDVDLYDHEGSDVSDTDSRGIGQKRKRNLLLDVDLYGKRRSARVRNTFRTREEDKINFQEVLMNCLPQTLKYVSDDEDLDMVTMDTTSQSAQTMNQVPNTPQEKRMRLPDDCVRIEATEDKDVREFLQNQQKNCGVLGMMKCYTEKLAQKYNTVWPKDLAAVFLKVFTKLRKHLDVPCLYSKEETDEYLNDIGKACLLSSELQLDQWLSSRPKMSPGSPKRSSSNQLQYKDLPDHIEDDLCCISDMTAYPEVLGDQYLHYSVRVFWLKARFYMLQGETEDALCCFNRAKYFLERAKEEEQITEVLLYNCQNDNVVTLELLKNQEDFLQRSQSLEETQRLYQAGEYRKVTDFLTHALSQPHSKHMVTKPGLGQTERIEQLLLLQDCLVKLKDFERAIYWGEVSFHEAFQEYRNAKTSPLKEEWSKTLHQIWTNMLKMIESDAGALIGLPATNMVRLSGNLVSVIDIMMAVPEIATDMPIGSVLPWLLLYRLVEHEERRVKLTEETKVEESDENLPNSLTLLNVAHEYLGRHRWCTKSDGAVLTFYMDIIKRELKEKNKYKNLVRQAYEQCIYCLYGHPNKKGRARHLMDHNAPQIDMSWEVAADIFEYFKPKVLPEFDSVKAETVSADFESLYRRIAQLVPGSEKPVLWIESVQSYIDGETNEVPTAAPGDISCVSKLIYYLLADYYGKNIEHGKAIKFYMYDLCYNPVRLDSWAGMALARMCQLEQKLNAAELKMDVPVHKKAIAALRCFKRAVEIEDASGKLWMEYGSLSYQLHSHASRQLKYHNEKKDELDEDFLEEELQQIAQESRQEMLQTAYNCYKNASECEDEESEEWLTQYMMGKCIEKMKRGPKDYLEHYKLAAAALHDENAMYPKKITYAYTSHTSPRLAVEALEMFYRLHVSILKLLLKKKEEKYYDLYQQYIDEASESPFAKAVEKKDESKEGAQSSNEITSSGIDMNKSTTTQQDHTYSKQKNPISINENLTDGQDSVVLETASDVHVVTMETGKAKKEARAESADEKSADSTDEKFVDSADESRNSSDYFPSNESEAESDDSQPDIDIDLKELTAFAESQLQSAALQGRTSPVIPVTMAKTSMLELTAEVLEASQSSRSSTVVVKSQPGKIEEGVHDGKSTEQPMEVELSKQVSDGFTPSKEEIVGQIGEDDALKKINPDTDIHVGANSIDEESKKVEEKDDVHKVKAEEPEDVKSEEKPGDVNISNPAEEQKSVTKSESMETQVIEIFSSPEPVKTDQFFPQNEKGKEVTPEKHSTAEGTENLASNKDEQQVECPSGVVVLDFTDGQTIAQKLEKLDDDPGAEKPKSEQLGQRDVPMETEVMNEGSDEAIKSEVSIRNSENQPIKNNVQKAEVSDDCVIILDSESESEINQKKVAEDGGKKESKSPIEDLTLKEISIEKEKNVDVDMTDQGESIKTEGKNLEEVKNEGFDKNTANDIVEGTSAMVKDTNTKKDNMEQGEPSSIRDESKNKEINEAPNEKSSSTTKENKPDKDTEKNECSESSKSVTDIEMKDSSKPSRRVLMGDALHKDLIEKCMAALHLCLSRFPTHYKSLYRLAYVYFYSPYHKNLHYARDLLFGTQNWQSLSYMPAPGLFTERKLNNFFQGTWKLPIDEVERSGSFATHLNKAVLLLLKILCEQNDVHSLYHVHLQLNKTPEAGKKYLRDGERTHYSKLALDYCLEAVKSRIPDVRKMADHDKAVRSLMETYRIWNYTISKHKALSPRVNNLLAATYKAVMKAEVNPDKPVLEQAIKFCQNQQQKITQARQQKQFGAKSQSDKENASHSSDSSFMSPDKSFNQSLLFSPQRTNQVQNNTTVAREPSTQTKSVTTAENNNDKNKSGSDLLTTIIVAGLQSADKDEKGGTVSITQTKSQSKPDSPVLLIKTPPTPDLTKISQKFPNTGNTNSPKSASTSSQRQDQKTGLQKESAARLPVPPKMAVTKTLPKDDEVIEILSSSDEDETVKDKSEEKLTSNVARDIGSNSASIKISEKVTEQRTVVMDSQTSEKPGSGTNIPQENKIGTGESSTNISSDQTAEKLDSISNKSVNQAADRMENSTNNAVESQAASGLQSLTEDMDGMKSEDVDMESDMTLDPETGLMRPRENQQDPPGPYLDPTTGHFVID</sequence>
<feature type="compositionally biased region" description="Acidic residues" evidence="4">
    <location>
        <begin position="1444"/>
        <end position="1456"/>
    </location>
</feature>
<feature type="compositionally biased region" description="Polar residues" evidence="4">
    <location>
        <begin position="2300"/>
        <end position="2331"/>
    </location>
</feature>
<keyword evidence="3" id="KW-0802">TPR repeat</keyword>
<feature type="compositionally biased region" description="Polar residues" evidence="4">
    <location>
        <begin position="2406"/>
        <end position="2422"/>
    </location>
</feature>
<feature type="compositionally biased region" description="Polar residues" evidence="4">
    <location>
        <begin position="1502"/>
        <end position="1513"/>
    </location>
</feature>
<organism evidence="5 6">
    <name type="scientific">Pinctada imbricata</name>
    <name type="common">Atlantic pearl-oyster</name>
    <name type="synonym">Pinctada martensii</name>
    <dbReference type="NCBI Taxonomy" id="66713"/>
    <lineage>
        <taxon>Eukaryota</taxon>
        <taxon>Metazoa</taxon>
        <taxon>Spiralia</taxon>
        <taxon>Lophotrochozoa</taxon>
        <taxon>Mollusca</taxon>
        <taxon>Bivalvia</taxon>
        <taxon>Autobranchia</taxon>
        <taxon>Pteriomorphia</taxon>
        <taxon>Pterioida</taxon>
        <taxon>Pterioidea</taxon>
        <taxon>Pteriidae</taxon>
        <taxon>Pinctada</taxon>
    </lineage>
</organism>
<evidence type="ECO:0008006" key="7">
    <source>
        <dbReference type="Google" id="ProtNLM"/>
    </source>
</evidence>
<dbReference type="GO" id="GO:0005634">
    <property type="term" value="C:nucleus"/>
    <property type="evidence" value="ECO:0007669"/>
    <property type="project" value="UniProtKB-SubCell"/>
</dbReference>
<feature type="compositionally biased region" description="Basic and acidic residues" evidence="4">
    <location>
        <begin position="1581"/>
        <end position="1610"/>
    </location>
</feature>
<name>A0AA89C6U9_PINIB</name>
<feature type="region of interest" description="Disordered" evidence="4">
    <location>
        <begin position="1813"/>
        <end position="1926"/>
    </location>
</feature>
<dbReference type="InterPro" id="IPR019734">
    <property type="entry name" value="TPR_rpt"/>
</dbReference>
<accession>A0AA89C6U9</accession>
<dbReference type="Gene3D" id="1.25.40.10">
    <property type="entry name" value="Tetratricopeptide repeat domain"/>
    <property type="match status" value="1"/>
</dbReference>
<dbReference type="SUPFAM" id="SSF48452">
    <property type="entry name" value="TPR-like"/>
    <property type="match status" value="1"/>
</dbReference>
<evidence type="ECO:0000256" key="3">
    <source>
        <dbReference type="PROSITE-ProRule" id="PRU00339"/>
    </source>
</evidence>
<evidence type="ECO:0000256" key="4">
    <source>
        <dbReference type="SAM" id="MobiDB-lite"/>
    </source>
</evidence>
<feature type="compositionally biased region" description="Polar residues" evidence="4">
    <location>
        <begin position="2272"/>
        <end position="2283"/>
    </location>
</feature>
<dbReference type="PROSITE" id="PS50005">
    <property type="entry name" value="TPR"/>
    <property type="match status" value="2"/>
</dbReference>
<protein>
    <recommendedName>
        <fullName evidence="7">Calcineurin-binding protein cabin-1</fullName>
    </recommendedName>
</protein>
<evidence type="ECO:0000313" key="5">
    <source>
        <dbReference type="EMBL" id="KAK3103259.1"/>
    </source>
</evidence>
<feature type="region of interest" description="Disordered" evidence="4">
    <location>
        <begin position="1703"/>
        <end position="1736"/>
    </location>
</feature>
<evidence type="ECO:0000256" key="1">
    <source>
        <dbReference type="ARBA" id="ARBA00004123"/>
    </source>
</evidence>
<feature type="compositionally biased region" description="Polar residues" evidence="4">
    <location>
        <begin position="1340"/>
        <end position="1378"/>
    </location>
</feature>
<dbReference type="PANTHER" id="PTHR15502:SF7">
    <property type="entry name" value="CALCINEURIN-BINDING PROTEIN CABIN-1"/>
    <property type="match status" value="1"/>
</dbReference>
<feature type="region of interest" description="Disordered" evidence="4">
    <location>
        <begin position="2404"/>
        <end position="2529"/>
    </location>
</feature>
<dbReference type="Proteomes" id="UP001186944">
    <property type="component" value="Unassembled WGS sequence"/>
</dbReference>
<feature type="region of interest" description="Disordered" evidence="4">
    <location>
        <begin position="1399"/>
        <end position="1457"/>
    </location>
</feature>
<feature type="compositionally biased region" description="Polar residues" evidence="4">
    <location>
        <begin position="2461"/>
        <end position="2479"/>
    </location>
</feature>
<feature type="compositionally biased region" description="Basic and acidic residues" evidence="4">
    <location>
        <begin position="1561"/>
        <end position="1572"/>
    </location>
</feature>
<feature type="compositionally biased region" description="Basic and acidic residues" evidence="4">
    <location>
        <begin position="1619"/>
        <end position="1629"/>
    </location>
</feature>
<feature type="region of interest" description="Disordered" evidence="4">
    <location>
        <begin position="2263"/>
        <end position="2339"/>
    </location>
</feature>
<dbReference type="InterPro" id="IPR033053">
    <property type="entry name" value="Hir3/CABIN1"/>
</dbReference>
<feature type="non-terminal residue" evidence="5">
    <location>
        <position position="1"/>
    </location>
</feature>
<feature type="compositionally biased region" description="Basic and acidic residues" evidence="4">
    <location>
        <begin position="1872"/>
        <end position="1887"/>
    </location>
</feature>
<keyword evidence="2" id="KW-0539">Nucleus</keyword>